<keyword evidence="2 8" id="KW-0812">Transmembrane</keyword>
<organism evidence="11 12">
    <name type="scientific">Rhinolophus ferrumequinum</name>
    <name type="common">Greater horseshoe bat</name>
    <dbReference type="NCBI Taxonomy" id="59479"/>
    <lineage>
        <taxon>Eukaryota</taxon>
        <taxon>Metazoa</taxon>
        <taxon>Chordata</taxon>
        <taxon>Craniata</taxon>
        <taxon>Vertebrata</taxon>
        <taxon>Euteleostomi</taxon>
        <taxon>Mammalia</taxon>
        <taxon>Eutheria</taxon>
        <taxon>Laurasiatheria</taxon>
        <taxon>Chiroptera</taxon>
        <taxon>Yinpterochiroptera</taxon>
        <taxon>Rhinolophoidea</taxon>
        <taxon>Rhinolophidae</taxon>
        <taxon>Rhinolophinae</taxon>
        <taxon>Rhinolophus</taxon>
    </lineage>
</organism>
<accession>A0A671F279</accession>
<keyword evidence="4 8" id="KW-0472">Membrane</keyword>
<proteinExistence type="predicted"/>
<dbReference type="KEGG" id="rfq:117018983"/>
<dbReference type="OrthoDB" id="538216at2759"/>
<dbReference type="AlphaFoldDB" id="A0A671F279"/>
<dbReference type="InterPro" id="IPR045030">
    <property type="entry name" value="LYSM1-4"/>
</dbReference>
<feature type="compositionally biased region" description="Basic residues" evidence="7">
    <location>
        <begin position="50"/>
        <end position="61"/>
    </location>
</feature>
<gene>
    <name evidence="11" type="primary">LYSMD4</name>
    <name evidence="10" type="ORF">mRhiFer1_010558</name>
</gene>
<dbReference type="GO" id="GO:0016020">
    <property type="term" value="C:membrane"/>
    <property type="evidence" value="ECO:0007669"/>
    <property type="project" value="UniProtKB-SubCell"/>
</dbReference>
<evidence type="ECO:0000313" key="10">
    <source>
        <dbReference type="EMBL" id="KAF6273258.1"/>
    </source>
</evidence>
<dbReference type="Pfam" id="PF01476">
    <property type="entry name" value="LysM"/>
    <property type="match status" value="1"/>
</dbReference>
<feature type="transmembrane region" description="Helical" evidence="8">
    <location>
        <begin position="219"/>
        <end position="240"/>
    </location>
</feature>
<dbReference type="GeneID" id="117018983"/>
<keyword evidence="5" id="KW-0325">Glycoprotein</keyword>
<keyword evidence="3 8" id="KW-1133">Transmembrane helix</keyword>
<reference evidence="11 12" key="3">
    <citation type="submission" date="2018-12" db="EMBL/GenBank/DDBJ databases">
        <title>G10K-VGP greater horseshoe bat female genome, primary haplotype.</title>
        <authorList>
            <person name="Teeling E."/>
            <person name="Myers G."/>
            <person name="Vernes S."/>
            <person name="Pippel M."/>
            <person name="Winkler S."/>
            <person name="Fedrigo O."/>
            <person name="Rhie A."/>
            <person name="Koren S."/>
            <person name="Phillippy A."/>
            <person name="Lewin H."/>
            <person name="Damas J."/>
            <person name="Howe K."/>
            <person name="Mountcastle J."/>
            <person name="Jarvis E.D."/>
        </authorList>
    </citation>
    <scope>NUCLEOTIDE SEQUENCE [LARGE SCALE GENOMIC DNA]</scope>
</reference>
<evidence type="ECO:0000313" key="11">
    <source>
        <dbReference type="Ensembl" id="ENSRFEP00010019715.1"/>
    </source>
</evidence>
<feature type="region of interest" description="Disordered" evidence="7">
    <location>
        <begin position="27"/>
        <end position="69"/>
    </location>
</feature>
<dbReference type="InterPro" id="IPR036779">
    <property type="entry name" value="LysM_dom_sf"/>
</dbReference>
<dbReference type="Proteomes" id="UP000585614">
    <property type="component" value="Unassembled WGS sequence"/>
</dbReference>
<feature type="domain" description="LysM" evidence="9">
    <location>
        <begin position="74"/>
        <end position="118"/>
    </location>
</feature>
<keyword evidence="12" id="KW-1185">Reference proteome</keyword>
<evidence type="ECO:0000256" key="2">
    <source>
        <dbReference type="ARBA" id="ARBA00022692"/>
    </source>
</evidence>
<dbReference type="PANTHER" id="PTHR20932">
    <property type="entry name" value="LYSM AND PUTATIVE PEPTIDOGLYCAN-BINDING DOMAIN-CONTAINING PROTEIN"/>
    <property type="match status" value="1"/>
</dbReference>
<protein>
    <recommendedName>
        <fullName evidence="6">LysM and putative peptidoglycan-binding domain-containing protein 4</fullName>
    </recommendedName>
</protein>
<dbReference type="Ensembl" id="ENSRFET00010021458.1">
    <property type="protein sequence ID" value="ENSRFEP00010019715.1"/>
    <property type="gene ID" value="ENSRFEG00010013232.1"/>
</dbReference>
<evidence type="ECO:0000259" key="9">
    <source>
        <dbReference type="PROSITE" id="PS51782"/>
    </source>
</evidence>
<evidence type="ECO:0000256" key="5">
    <source>
        <dbReference type="ARBA" id="ARBA00023180"/>
    </source>
</evidence>
<dbReference type="CTD" id="145748"/>
<reference evidence="11 12" key="2">
    <citation type="journal article" date="2018" name="Annu Rev Anim Biosci">
        <title>Bat Biology, Genomes, and the Bat1K Project: To Generate Chromosome-Level Genomes for All Living Bat Species.</title>
        <authorList>
            <person name="Teeling E.C."/>
            <person name="Vernes S.C."/>
            <person name="Davalos L.M."/>
            <person name="Ray D.A."/>
            <person name="Gilbert M.T.P."/>
            <person name="Myers E."/>
        </authorList>
    </citation>
    <scope>NUCLEOTIDE SEQUENCE</scope>
</reference>
<evidence type="ECO:0000256" key="1">
    <source>
        <dbReference type="ARBA" id="ARBA00004167"/>
    </source>
</evidence>
<dbReference type="Gene3D" id="3.10.350.10">
    <property type="entry name" value="LysM domain"/>
    <property type="match status" value="1"/>
</dbReference>
<reference evidence="10 13" key="4">
    <citation type="journal article" date="2020" name="Nature">
        <title>Six reference-quality genomes reveal evolution of bat adaptations.</title>
        <authorList>
            <person name="Jebb D."/>
            <person name="Huang Z."/>
            <person name="Pippel M."/>
            <person name="Hughes G.M."/>
            <person name="Lavrichenko K."/>
            <person name="Devanna P."/>
            <person name="Winkler S."/>
            <person name="Jermiin L.S."/>
            <person name="Skirmuntt E.C."/>
            <person name="Katzourakis A."/>
            <person name="Burkitt-Gray L."/>
            <person name="Ray D.A."/>
            <person name="Sullivan K.A.M."/>
            <person name="Roscito J.G."/>
            <person name="Kirilenko B.M."/>
            <person name="Davalos L.M."/>
            <person name="Corthals A.P."/>
            <person name="Power M.L."/>
            <person name="Jones G."/>
            <person name="Ransome R.D."/>
            <person name="Dechmann D.K.N."/>
            <person name="Locatelli A.G."/>
            <person name="Puechmaille S.J."/>
            <person name="Fedrigo O."/>
            <person name="Jarvis E.D."/>
            <person name="Hiller M."/>
            <person name="Vernes S.C."/>
            <person name="Myers E.W."/>
            <person name="Teeling E.C."/>
        </authorList>
    </citation>
    <scope>NUCLEOTIDE SEQUENCE [LARGE SCALE GENOMIC DNA]</scope>
    <source>
        <strain evidence="10">MRhiFer1</strain>
        <tissue evidence="10">Lung</tissue>
    </source>
</reference>
<evidence type="ECO:0000256" key="4">
    <source>
        <dbReference type="ARBA" id="ARBA00023136"/>
    </source>
</evidence>
<dbReference type="OMA" id="ESYCVET"/>
<dbReference type="PANTHER" id="PTHR20932:SF7">
    <property type="entry name" value="AND PUTATIVE PEPTIDOGLYCAN-BINDING DOMAIN-CONTAINING PROTEIN 4-RELATED"/>
    <property type="match status" value="1"/>
</dbReference>
<evidence type="ECO:0000256" key="8">
    <source>
        <dbReference type="SAM" id="Phobius"/>
    </source>
</evidence>
<name>A0A671F279_RHIFE</name>
<comment type="subcellular location">
    <subcellularLocation>
        <location evidence="1">Membrane</location>
        <topology evidence="1">Single-pass membrane protein</topology>
    </subcellularLocation>
</comment>
<reference evidence="11" key="5">
    <citation type="submission" date="2025-05" db="UniProtKB">
        <authorList>
            <consortium name="Ensembl"/>
        </authorList>
    </citation>
    <scope>IDENTIFICATION</scope>
</reference>
<evidence type="ECO:0000313" key="13">
    <source>
        <dbReference type="Proteomes" id="UP000585614"/>
    </source>
</evidence>
<evidence type="ECO:0000313" key="12">
    <source>
        <dbReference type="Proteomes" id="UP000472240"/>
    </source>
</evidence>
<dbReference type="RefSeq" id="XP_032956270.1">
    <property type="nucleotide sequence ID" value="XM_033100379.1"/>
</dbReference>
<reference evidence="11 12" key="1">
    <citation type="journal article" date="2015" name="Annu Rev Anim Biosci">
        <title>The Genome 10K Project: a way forward.</title>
        <authorList>
            <person name="Koepfli K.P."/>
            <person name="Paten B."/>
            <person name="O'Brien S.J."/>
            <person name="Koepfli K.P."/>
            <person name="Paten B."/>
            <person name="Antunes A."/>
            <person name="Belov K."/>
            <person name="Bustamante C."/>
            <person name="Castoe T.A."/>
            <person name="Clawson H."/>
            <person name="Crawford A.J."/>
            <person name="Diekhans M."/>
            <person name="Distel D."/>
            <person name="Durbin R."/>
            <person name="Earl D."/>
            <person name="Fujita M.K."/>
            <person name="Gamble T."/>
            <person name="Georges A."/>
            <person name="Gemmell N."/>
            <person name="Gilbert M.T."/>
            <person name="Graves J.M."/>
            <person name="Green R.E."/>
            <person name="Hickey G."/>
            <person name="Jarvis E.D."/>
            <person name="Johnson W."/>
            <person name="Komissarov A."/>
            <person name="Korf I."/>
            <person name="Kuhn R."/>
            <person name="Larkin D.M."/>
            <person name="Lewin H."/>
            <person name="Lopez J.V."/>
            <person name="Ma J."/>
            <person name="Marques-Bonet T."/>
            <person name="Miller W."/>
            <person name="Murphy R."/>
            <person name="Pevzner P."/>
            <person name="Shapiro B."/>
            <person name="Steiner C."/>
            <person name="Tamazian G."/>
            <person name="Venkatesh B."/>
            <person name="Wang J."/>
            <person name="Wayne R."/>
            <person name="Wiley E."/>
            <person name="Yang H."/>
            <person name="Zhang G."/>
            <person name="Haussler D."/>
            <person name="Ryder O."/>
            <person name="O'Brien S.J."/>
        </authorList>
    </citation>
    <scope>NUCLEOTIDE SEQUENCE</scope>
</reference>
<evidence type="ECO:0000256" key="6">
    <source>
        <dbReference type="ARBA" id="ARBA00040995"/>
    </source>
</evidence>
<evidence type="ECO:0000256" key="3">
    <source>
        <dbReference type="ARBA" id="ARBA00022989"/>
    </source>
</evidence>
<dbReference type="SMART" id="SM00257">
    <property type="entry name" value="LysM"/>
    <property type="match status" value="1"/>
</dbReference>
<evidence type="ECO:0000256" key="7">
    <source>
        <dbReference type="SAM" id="MobiDB-lite"/>
    </source>
</evidence>
<dbReference type="Proteomes" id="UP000472240">
    <property type="component" value="Chromosome 28"/>
</dbReference>
<dbReference type="RefSeq" id="XP_032956268.1">
    <property type="nucleotide sequence ID" value="XM_033100377.1"/>
</dbReference>
<sequence>MRQKGMITKTFQGPAVVCRSPTSQVYMFDNGGGDSEDSSEEESHPVALRPRGKERQKKGAHHPQQPGAGNVVLLQRELAQEDSLNKLALQYGCQVADIKKANNFIREQDLYALKSIKIPVKSHGILTETHKELRPLLSPSSETTVTFEEQPDQDGAAVSATAPSSPLTSFFKGIDQNIESAVQSEIFINEGYCGETSRQPLLPVLPKPPTHGADCGMQFWNAVVIMLLIGIVLPLFYLVYFKIQATGENPSSLNATAAPNGSMAMSAVPGHTPKLVIGVPAMPSPDSQFRPPSWLGN</sequence>
<dbReference type="GeneTree" id="ENSGT00940000160583"/>
<dbReference type="CDD" id="cd00118">
    <property type="entry name" value="LysM"/>
    <property type="match status" value="1"/>
</dbReference>
<dbReference type="PROSITE" id="PS51782">
    <property type="entry name" value="LYSM"/>
    <property type="match status" value="1"/>
</dbReference>
<dbReference type="EMBL" id="JACAGC010000028">
    <property type="protein sequence ID" value="KAF6273258.1"/>
    <property type="molecule type" value="Genomic_DNA"/>
</dbReference>
<dbReference type="InterPro" id="IPR018392">
    <property type="entry name" value="LysM"/>
</dbReference>